<feature type="compositionally biased region" description="Basic and acidic residues" evidence="1">
    <location>
        <begin position="28"/>
        <end position="40"/>
    </location>
</feature>
<dbReference type="AlphaFoldDB" id="A0A9P4P0D0"/>
<feature type="region of interest" description="Disordered" evidence="1">
    <location>
        <begin position="1"/>
        <end position="98"/>
    </location>
</feature>
<comment type="caution">
    <text evidence="2">The sequence shown here is derived from an EMBL/GenBank/DDBJ whole genome shotgun (WGS) entry which is preliminary data.</text>
</comment>
<sequence length="98" mass="11168">MGQSQRQSTQESTATTQPKEPEIQEAPEVVRQKNDEERARRAAAAEARFKKDKSNQEIGKRLLAQKKAQKGKSALEQASEENRGWRAADEMHDIRSYN</sequence>
<dbReference type="EMBL" id="MU007016">
    <property type="protein sequence ID" value="KAF2434623.1"/>
    <property type="molecule type" value="Genomic_DNA"/>
</dbReference>
<reference evidence="2" key="1">
    <citation type="journal article" date="2020" name="Stud. Mycol.">
        <title>101 Dothideomycetes genomes: a test case for predicting lifestyles and emergence of pathogens.</title>
        <authorList>
            <person name="Haridas S."/>
            <person name="Albert R."/>
            <person name="Binder M."/>
            <person name="Bloem J."/>
            <person name="Labutti K."/>
            <person name="Salamov A."/>
            <person name="Andreopoulos B."/>
            <person name="Baker S."/>
            <person name="Barry K."/>
            <person name="Bills G."/>
            <person name="Bluhm B."/>
            <person name="Cannon C."/>
            <person name="Castanera R."/>
            <person name="Culley D."/>
            <person name="Daum C."/>
            <person name="Ezra D."/>
            <person name="Gonzalez J."/>
            <person name="Henrissat B."/>
            <person name="Kuo A."/>
            <person name="Liang C."/>
            <person name="Lipzen A."/>
            <person name="Lutzoni F."/>
            <person name="Magnuson J."/>
            <person name="Mondo S."/>
            <person name="Nolan M."/>
            <person name="Ohm R."/>
            <person name="Pangilinan J."/>
            <person name="Park H.-J."/>
            <person name="Ramirez L."/>
            <person name="Alfaro M."/>
            <person name="Sun H."/>
            <person name="Tritt A."/>
            <person name="Yoshinaga Y."/>
            <person name="Zwiers L.-H."/>
            <person name="Turgeon B."/>
            <person name="Goodwin S."/>
            <person name="Spatafora J."/>
            <person name="Crous P."/>
            <person name="Grigoriev I."/>
        </authorList>
    </citation>
    <scope>NUCLEOTIDE SEQUENCE</scope>
    <source>
        <strain evidence="2">CBS 130266</strain>
    </source>
</reference>
<evidence type="ECO:0000313" key="3">
    <source>
        <dbReference type="Proteomes" id="UP000800235"/>
    </source>
</evidence>
<dbReference type="Proteomes" id="UP000800235">
    <property type="component" value="Unassembled WGS sequence"/>
</dbReference>
<feature type="compositionally biased region" description="Polar residues" evidence="1">
    <location>
        <begin position="1"/>
        <end position="18"/>
    </location>
</feature>
<dbReference type="OrthoDB" id="3798255at2759"/>
<evidence type="ECO:0000313" key="2">
    <source>
        <dbReference type="EMBL" id="KAF2434623.1"/>
    </source>
</evidence>
<organism evidence="2 3">
    <name type="scientific">Tothia fuscella</name>
    <dbReference type="NCBI Taxonomy" id="1048955"/>
    <lineage>
        <taxon>Eukaryota</taxon>
        <taxon>Fungi</taxon>
        <taxon>Dikarya</taxon>
        <taxon>Ascomycota</taxon>
        <taxon>Pezizomycotina</taxon>
        <taxon>Dothideomycetes</taxon>
        <taxon>Pleosporomycetidae</taxon>
        <taxon>Venturiales</taxon>
        <taxon>Cylindrosympodiaceae</taxon>
        <taxon>Tothia</taxon>
    </lineage>
</organism>
<gene>
    <name evidence="2" type="ORF">EJ08DRAFT_693652</name>
</gene>
<accession>A0A9P4P0D0</accession>
<feature type="compositionally biased region" description="Basic and acidic residues" evidence="1">
    <location>
        <begin position="47"/>
        <end position="60"/>
    </location>
</feature>
<evidence type="ECO:0000256" key="1">
    <source>
        <dbReference type="SAM" id="MobiDB-lite"/>
    </source>
</evidence>
<protein>
    <submittedName>
        <fullName evidence="2">Uncharacterized protein</fullName>
    </submittedName>
</protein>
<feature type="compositionally biased region" description="Basic and acidic residues" evidence="1">
    <location>
        <begin position="80"/>
        <end position="98"/>
    </location>
</feature>
<proteinExistence type="predicted"/>
<name>A0A9P4P0D0_9PEZI</name>
<keyword evidence="3" id="KW-1185">Reference proteome</keyword>